<reference evidence="2" key="2">
    <citation type="submission" date="2020-05" db="UniProtKB">
        <authorList>
            <consortium name="EnsemblMetazoa"/>
        </authorList>
    </citation>
    <scope>IDENTIFICATION</scope>
</reference>
<dbReference type="AlphaFoldDB" id="A0A084VXR7"/>
<organism evidence="1">
    <name type="scientific">Anopheles sinensis</name>
    <name type="common">Mosquito</name>
    <dbReference type="NCBI Taxonomy" id="74873"/>
    <lineage>
        <taxon>Eukaryota</taxon>
        <taxon>Metazoa</taxon>
        <taxon>Ecdysozoa</taxon>
        <taxon>Arthropoda</taxon>
        <taxon>Hexapoda</taxon>
        <taxon>Insecta</taxon>
        <taxon>Pterygota</taxon>
        <taxon>Neoptera</taxon>
        <taxon>Endopterygota</taxon>
        <taxon>Diptera</taxon>
        <taxon>Nematocera</taxon>
        <taxon>Culicoidea</taxon>
        <taxon>Culicidae</taxon>
        <taxon>Anophelinae</taxon>
        <taxon>Anopheles</taxon>
    </lineage>
</organism>
<dbReference type="EMBL" id="KE525224">
    <property type="protein sequence ID" value="KFB42761.1"/>
    <property type="molecule type" value="Genomic_DNA"/>
</dbReference>
<name>A0A084VXR7_ANOSI</name>
<protein>
    <submittedName>
        <fullName evidence="1 2">Uncharacterized protein</fullName>
    </submittedName>
</protein>
<dbReference type="EnsemblMetazoa" id="ASIC010512-RA">
    <property type="protein sequence ID" value="ASIC010512-PA"/>
    <property type="gene ID" value="ASIC010512"/>
</dbReference>
<evidence type="ECO:0000313" key="2">
    <source>
        <dbReference type="EnsemblMetazoa" id="ASIC010512-PA"/>
    </source>
</evidence>
<evidence type="ECO:0000313" key="3">
    <source>
        <dbReference type="Proteomes" id="UP000030765"/>
    </source>
</evidence>
<proteinExistence type="predicted"/>
<reference evidence="1 3" key="1">
    <citation type="journal article" date="2014" name="BMC Genomics">
        <title>Genome sequence of Anopheles sinensis provides insight into genetics basis of mosquito competence for malaria parasites.</title>
        <authorList>
            <person name="Zhou D."/>
            <person name="Zhang D."/>
            <person name="Ding G."/>
            <person name="Shi L."/>
            <person name="Hou Q."/>
            <person name="Ye Y."/>
            <person name="Xu Y."/>
            <person name="Zhou H."/>
            <person name="Xiong C."/>
            <person name="Li S."/>
            <person name="Yu J."/>
            <person name="Hong S."/>
            <person name="Yu X."/>
            <person name="Zou P."/>
            <person name="Chen C."/>
            <person name="Chang X."/>
            <person name="Wang W."/>
            <person name="Lv Y."/>
            <person name="Sun Y."/>
            <person name="Ma L."/>
            <person name="Shen B."/>
            <person name="Zhu C."/>
        </authorList>
    </citation>
    <scope>NUCLEOTIDE SEQUENCE [LARGE SCALE GENOMIC DNA]</scope>
</reference>
<accession>A0A084VXR7</accession>
<gene>
    <name evidence="1" type="ORF">ZHAS_00010512</name>
</gene>
<evidence type="ECO:0000313" key="1">
    <source>
        <dbReference type="EMBL" id="KFB42761.1"/>
    </source>
</evidence>
<sequence>MGSVGSEVALGLIGRHHTIIASFSNGSVFGPSCHRASGMLYGVANEPRR</sequence>
<dbReference type="EMBL" id="ATLV01018200">
    <property type="status" value="NOT_ANNOTATED_CDS"/>
    <property type="molecule type" value="Genomic_DNA"/>
</dbReference>
<keyword evidence="3" id="KW-1185">Reference proteome</keyword>
<dbReference type="Proteomes" id="UP000030765">
    <property type="component" value="Unassembled WGS sequence"/>
</dbReference>
<dbReference type="VEuPathDB" id="VectorBase:ASIC010512"/>